<dbReference type="SUPFAM" id="SSF57716">
    <property type="entry name" value="Glucocorticoid receptor-like (DNA-binding domain)"/>
    <property type="match status" value="1"/>
</dbReference>
<evidence type="ECO:0000256" key="10">
    <source>
        <dbReference type="PROSITE-ProRule" id="PRU00391"/>
    </source>
</evidence>
<dbReference type="EMBL" id="CP015405">
    <property type="protein sequence ID" value="ANU77103.1"/>
    <property type="molecule type" value="Genomic_DNA"/>
</dbReference>
<dbReference type="GO" id="GO:0006284">
    <property type="term" value="P:base-excision repair"/>
    <property type="evidence" value="ECO:0007669"/>
    <property type="project" value="InterPro"/>
</dbReference>
<dbReference type="OrthoDB" id="9800855at2"/>
<keyword evidence="10" id="KW-0479">Metal-binding</keyword>
<feature type="domain" description="Formamidopyrimidine-DNA glycosylase catalytic" evidence="12">
    <location>
        <begin position="2"/>
        <end position="137"/>
    </location>
</feature>
<dbReference type="GO" id="GO:0003677">
    <property type="term" value="F:DNA binding"/>
    <property type="evidence" value="ECO:0007669"/>
    <property type="project" value="UniProtKB-KW"/>
</dbReference>
<evidence type="ECO:0000256" key="3">
    <source>
        <dbReference type="ARBA" id="ARBA00022763"/>
    </source>
</evidence>
<keyword evidence="9" id="KW-0326">Glycosidase</keyword>
<dbReference type="PROSITE" id="PS51066">
    <property type="entry name" value="ZF_FPG_2"/>
    <property type="match status" value="1"/>
</dbReference>
<dbReference type="KEGG" id="byl:A4V09_15850"/>
<dbReference type="SUPFAM" id="SSF46946">
    <property type="entry name" value="S13-like H2TH domain"/>
    <property type="match status" value="1"/>
</dbReference>
<dbReference type="GO" id="GO:0016829">
    <property type="term" value="F:lyase activity"/>
    <property type="evidence" value="ECO:0007669"/>
    <property type="project" value="UniProtKB-KW"/>
</dbReference>
<evidence type="ECO:0000256" key="4">
    <source>
        <dbReference type="ARBA" id="ARBA00022801"/>
    </source>
</evidence>
<dbReference type="InterPro" id="IPR035937">
    <property type="entry name" value="FPG_N"/>
</dbReference>
<evidence type="ECO:0000256" key="7">
    <source>
        <dbReference type="ARBA" id="ARBA00023239"/>
    </source>
</evidence>
<evidence type="ECO:0000313" key="14">
    <source>
        <dbReference type="Proteomes" id="UP000092574"/>
    </source>
</evidence>
<comment type="catalytic activity">
    <reaction evidence="1">
        <text>Hydrolysis of DNA containing ring-opened 7-methylguanine residues, releasing 2,6-diamino-4-hydroxy-5-(N-methyl)formamidopyrimidine.</text>
        <dbReference type="EC" id="3.2.2.23"/>
    </reaction>
</comment>
<keyword evidence="13" id="KW-0255">Endonuclease</keyword>
<gene>
    <name evidence="13" type="ORF">A4V09_15850</name>
</gene>
<dbReference type="InterPro" id="IPR000214">
    <property type="entry name" value="Znf_DNA_glyclase/AP_lyase"/>
</dbReference>
<keyword evidence="6" id="KW-0234">DNA repair</keyword>
<dbReference type="PANTHER" id="PTHR22993">
    <property type="entry name" value="FORMAMIDOPYRIMIDINE-DNA GLYCOSYLASE"/>
    <property type="match status" value="1"/>
</dbReference>
<keyword evidence="10" id="KW-0862">Zinc</keyword>
<feature type="domain" description="FPG-type" evidence="11">
    <location>
        <begin position="227"/>
        <end position="273"/>
    </location>
</feature>
<dbReference type="Gene3D" id="1.10.8.50">
    <property type="match status" value="1"/>
</dbReference>
<evidence type="ECO:0000313" key="13">
    <source>
        <dbReference type="EMBL" id="ANU77103.1"/>
    </source>
</evidence>
<dbReference type="STRING" id="1796616.A4V09_15850"/>
<keyword evidence="3" id="KW-0227">DNA damage</keyword>
<dbReference type="GO" id="GO:0003906">
    <property type="term" value="F:DNA-(apurinic or apyrimidinic site) endonuclease activity"/>
    <property type="evidence" value="ECO:0007669"/>
    <property type="project" value="InterPro"/>
</dbReference>
<evidence type="ECO:0000256" key="5">
    <source>
        <dbReference type="ARBA" id="ARBA00023125"/>
    </source>
</evidence>
<keyword evidence="8" id="KW-0511">Multifunctional enzyme</keyword>
<keyword evidence="4" id="KW-0378">Hydrolase</keyword>
<organism evidence="13 14">
    <name type="scientific">Blautia pseudococcoides</name>
    <dbReference type="NCBI Taxonomy" id="1796616"/>
    <lineage>
        <taxon>Bacteria</taxon>
        <taxon>Bacillati</taxon>
        <taxon>Bacillota</taxon>
        <taxon>Clostridia</taxon>
        <taxon>Lachnospirales</taxon>
        <taxon>Lachnospiraceae</taxon>
        <taxon>Blautia</taxon>
    </lineage>
</organism>
<evidence type="ECO:0000256" key="2">
    <source>
        <dbReference type="ARBA" id="ARBA00012024"/>
    </source>
</evidence>
<dbReference type="AlphaFoldDB" id="A0A1C7IE20"/>
<evidence type="ECO:0000256" key="1">
    <source>
        <dbReference type="ARBA" id="ARBA00001668"/>
    </source>
</evidence>
<accession>A0A1C7IE20</accession>
<keyword evidence="14" id="KW-1185">Reference proteome</keyword>
<dbReference type="Proteomes" id="UP000092574">
    <property type="component" value="Chromosome"/>
</dbReference>
<dbReference type="SUPFAM" id="SSF81624">
    <property type="entry name" value="N-terminal domain of MutM-like DNA repair proteins"/>
    <property type="match status" value="1"/>
</dbReference>
<keyword evidence="13" id="KW-0540">Nuclease</keyword>
<dbReference type="EC" id="3.2.2.23" evidence="2"/>
<keyword evidence="7" id="KW-0456">Lyase</keyword>
<dbReference type="GO" id="GO:0008270">
    <property type="term" value="F:zinc ion binding"/>
    <property type="evidence" value="ECO:0007669"/>
    <property type="project" value="UniProtKB-KW"/>
</dbReference>
<evidence type="ECO:0000256" key="6">
    <source>
        <dbReference type="ARBA" id="ARBA00023204"/>
    </source>
</evidence>
<evidence type="ECO:0000256" key="9">
    <source>
        <dbReference type="ARBA" id="ARBA00023295"/>
    </source>
</evidence>
<dbReference type="Gene3D" id="3.20.190.10">
    <property type="entry name" value="MutM-like, N-terminal"/>
    <property type="match status" value="1"/>
</dbReference>
<dbReference type="RefSeq" id="WP_065543234.1">
    <property type="nucleotide sequence ID" value="NZ_CP015405.2"/>
</dbReference>
<sequence>MLELPESRTIAKQITETLHGKTIDYVTAGHTPHKFAFFHGDKEEYDEMLQGQSIIKAVNRGGMLEIDTESYMIILSDGAYPRYYEEKAEFPKKHQLFLAFDDDTALTVSVQMYAFIGVYPLGECDEEYYRSSISKYTALDEGFTYEYFKSLYPDTGKKISAKTYLATEQRIPGLGNGVLQDILWNAGIDPRFDMREAEEEDFRNLYESVTGTLEQMCDGGGRDTERDLLGNKGGYITQLSKNSLHQPCMRCGGEIKRAAYMGGNIYFCEKCQKR</sequence>
<dbReference type="InterPro" id="IPR012319">
    <property type="entry name" value="FPG_cat"/>
</dbReference>
<evidence type="ECO:0000256" key="8">
    <source>
        <dbReference type="ARBA" id="ARBA00023268"/>
    </source>
</evidence>
<dbReference type="PANTHER" id="PTHR22993:SF9">
    <property type="entry name" value="FORMAMIDOPYRIMIDINE-DNA GLYCOSYLASE"/>
    <property type="match status" value="1"/>
</dbReference>
<dbReference type="GO" id="GO:0034039">
    <property type="term" value="F:8-oxo-7,8-dihydroguanine DNA N-glycosylase activity"/>
    <property type="evidence" value="ECO:0007669"/>
    <property type="project" value="TreeGrafter"/>
</dbReference>
<keyword evidence="5" id="KW-0238">DNA-binding</keyword>
<reference evidence="13" key="1">
    <citation type="submission" date="2017-04" db="EMBL/GenBank/DDBJ databases">
        <title>Complete Genome Sequences of Twelve Strains of a Stable Defined Moderately Diverse Mouse Microbiota 2 (sDMDMm2).</title>
        <authorList>
            <person name="Uchimura Y."/>
            <person name="Wyss M."/>
            <person name="Brugiroux S."/>
            <person name="Limenitakis J.P."/>
            <person name="Stecher B."/>
            <person name="McCoy K.D."/>
            <person name="Macpherson A.J."/>
        </authorList>
    </citation>
    <scope>NUCLEOTIDE SEQUENCE</scope>
    <source>
        <strain evidence="13">YL58</strain>
    </source>
</reference>
<evidence type="ECO:0000259" key="12">
    <source>
        <dbReference type="PROSITE" id="PS51068"/>
    </source>
</evidence>
<name>A0A1C7IE20_9FIRM</name>
<keyword evidence="10" id="KW-0863">Zinc-finger</keyword>
<dbReference type="PROSITE" id="PS51068">
    <property type="entry name" value="FPG_CAT"/>
    <property type="match status" value="1"/>
</dbReference>
<protein>
    <recommendedName>
        <fullName evidence="2">DNA-formamidopyrimidine glycosylase</fullName>
        <ecNumber evidence="2">3.2.2.23</ecNumber>
    </recommendedName>
</protein>
<proteinExistence type="predicted"/>
<evidence type="ECO:0000259" key="11">
    <source>
        <dbReference type="PROSITE" id="PS51066"/>
    </source>
</evidence>
<dbReference type="InterPro" id="IPR010979">
    <property type="entry name" value="Ribosomal_uS13-like_H2TH"/>
</dbReference>
<dbReference type="Pfam" id="PF01149">
    <property type="entry name" value="Fapy_DNA_glyco"/>
    <property type="match status" value="1"/>
</dbReference>